<reference evidence="1 2" key="1">
    <citation type="journal article" date="2015" name="Sci. Rep.">
        <title>Genome of the facultative scuticociliatosis pathogen Pseudocohnilembus persalinus provides insight into its virulence through horizontal gene transfer.</title>
        <authorList>
            <person name="Xiong J."/>
            <person name="Wang G."/>
            <person name="Cheng J."/>
            <person name="Tian M."/>
            <person name="Pan X."/>
            <person name="Warren A."/>
            <person name="Jiang C."/>
            <person name="Yuan D."/>
            <person name="Miao W."/>
        </authorList>
    </citation>
    <scope>NUCLEOTIDE SEQUENCE [LARGE SCALE GENOMIC DNA]</scope>
    <source>
        <strain evidence="1">36N120E</strain>
    </source>
</reference>
<protein>
    <submittedName>
        <fullName evidence="1">Uncharacterized protein</fullName>
    </submittedName>
</protein>
<accession>A0A0V0QH44</accession>
<evidence type="ECO:0000313" key="2">
    <source>
        <dbReference type="Proteomes" id="UP000054937"/>
    </source>
</evidence>
<dbReference type="InParanoid" id="A0A0V0QH44"/>
<name>A0A0V0QH44_PSEPJ</name>
<organism evidence="1 2">
    <name type="scientific">Pseudocohnilembus persalinus</name>
    <name type="common">Ciliate</name>
    <dbReference type="NCBI Taxonomy" id="266149"/>
    <lineage>
        <taxon>Eukaryota</taxon>
        <taxon>Sar</taxon>
        <taxon>Alveolata</taxon>
        <taxon>Ciliophora</taxon>
        <taxon>Intramacronucleata</taxon>
        <taxon>Oligohymenophorea</taxon>
        <taxon>Scuticociliatia</taxon>
        <taxon>Philasterida</taxon>
        <taxon>Pseudocohnilembidae</taxon>
        <taxon>Pseudocohnilembus</taxon>
    </lineage>
</organism>
<proteinExistence type="predicted"/>
<dbReference type="Proteomes" id="UP000054937">
    <property type="component" value="Unassembled WGS sequence"/>
</dbReference>
<comment type="caution">
    <text evidence="1">The sequence shown here is derived from an EMBL/GenBank/DDBJ whole genome shotgun (WGS) entry which is preliminary data.</text>
</comment>
<dbReference type="AlphaFoldDB" id="A0A0V0QH44"/>
<keyword evidence="2" id="KW-1185">Reference proteome</keyword>
<evidence type="ECO:0000313" key="1">
    <source>
        <dbReference type="EMBL" id="KRX01619.1"/>
    </source>
</evidence>
<sequence>MGLFDCFTTKNKQQQMNLQQVKNFNIENTKIDDNITNYTLSYSPQLSQNSINNSIPVSHTSLNKKNIQEIKNYFNSQIFYSAFVKHTTQNQIDFSLEEAKRFKIAVDQQIQDQQQKLFDKLQEELEMNDFILGDDYMSNQYNSDSLHKN</sequence>
<gene>
    <name evidence="1" type="ORF">PPERSA_00326</name>
</gene>
<dbReference type="EMBL" id="LDAU01000169">
    <property type="protein sequence ID" value="KRX01619.1"/>
    <property type="molecule type" value="Genomic_DNA"/>
</dbReference>